<dbReference type="KEGG" id="fvn:FVRRES_04914"/>
<keyword evidence="2" id="KW-0812">Transmembrane</keyword>
<feature type="transmembrane region" description="Helical" evidence="2">
    <location>
        <begin position="206"/>
        <end position="229"/>
    </location>
</feature>
<protein>
    <recommendedName>
        <fullName evidence="6">Mid2 domain-containing protein</fullName>
    </recommendedName>
</protein>
<keyword evidence="3" id="KW-0732">Signal</keyword>
<keyword evidence="2" id="KW-0472">Membrane</keyword>
<organism evidence="4 5">
    <name type="scientific">Fusarium venenatum</name>
    <dbReference type="NCBI Taxonomy" id="56646"/>
    <lineage>
        <taxon>Eukaryota</taxon>
        <taxon>Fungi</taxon>
        <taxon>Dikarya</taxon>
        <taxon>Ascomycota</taxon>
        <taxon>Pezizomycotina</taxon>
        <taxon>Sordariomycetes</taxon>
        <taxon>Hypocreomycetidae</taxon>
        <taxon>Hypocreales</taxon>
        <taxon>Nectriaceae</taxon>
        <taxon>Fusarium</taxon>
    </lineage>
</organism>
<feature type="region of interest" description="Disordered" evidence="1">
    <location>
        <begin position="310"/>
        <end position="425"/>
    </location>
</feature>
<feature type="compositionally biased region" description="Polar residues" evidence="1">
    <location>
        <begin position="322"/>
        <end position="337"/>
    </location>
</feature>
<feature type="compositionally biased region" description="Polar residues" evidence="1">
    <location>
        <begin position="387"/>
        <end position="408"/>
    </location>
</feature>
<feature type="compositionally biased region" description="Basic residues" evidence="1">
    <location>
        <begin position="238"/>
        <end position="252"/>
    </location>
</feature>
<feature type="chain" id="PRO_5014830971" description="Mid2 domain-containing protein" evidence="3">
    <location>
        <begin position="18"/>
        <end position="425"/>
    </location>
</feature>
<dbReference type="AlphaFoldDB" id="A0A2L2SVD9"/>
<name>A0A2L2SVD9_9HYPO</name>
<evidence type="ECO:0000256" key="1">
    <source>
        <dbReference type="SAM" id="MobiDB-lite"/>
    </source>
</evidence>
<evidence type="ECO:0000256" key="3">
    <source>
        <dbReference type="SAM" id="SignalP"/>
    </source>
</evidence>
<evidence type="ECO:0008006" key="6">
    <source>
        <dbReference type="Google" id="ProtNLM"/>
    </source>
</evidence>
<proteinExistence type="predicted"/>
<dbReference type="Proteomes" id="UP000245910">
    <property type="component" value="Chromosome II"/>
</dbReference>
<feature type="region of interest" description="Disordered" evidence="1">
    <location>
        <begin position="238"/>
        <end position="289"/>
    </location>
</feature>
<reference evidence="5" key="1">
    <citation type="submission" date="2014-10" db="EMBL/GenBank/DDBJ databases">
        <authorList>
            <person name="King R."/>
        </authorList>
    </citation>
    <scope>NUCLEOTIDE SEQUENCE [LARGE SCALE GENOMIC DNA]</scope>
    <source>
        <strain evidence="5">A3/5</strain>
    </source>
</reference>
<dbReference type="GeneID" id="37256553"/>
<sequence>MFGRVFLLVAMATLSSARYCIIGGKAVAGNCPYIQGEDLQDEEHYYPKPVKDDSRIDRALTVPHVPAQGEAPIIIDPTRDEGRTFSWPNPLLTEVPEWSTRLRQPATSTEKTDEPVLPHKQTHTVRVSTTVFITKPTSPPLVWWTLPNPEEDQSTIPGKTTSAAFSEPTVTSSTVPKITAVPGPIATLEPTATPTPKKKSKDTTDFIIGGIIGGIIFLGLLIVVSWLSYRHYKRKHAKKPRPTIVHPFRKHLPPAPPPASPSTPEPQTPDRQRRSYWLPDTPSGGQSLYSREWGETMRMWMRAPGRNPEVHAMDKISRPKNMYTSRPATNSPRSANAKTRPAANPYLSPQPYSAPRPVDNSLNRFSIPRRPVGATYSPAIMTPLPNSPNLAPNTPQPGPSQYSESVYSQPGLGVRPDSARPIGWL</sequence>
<feature type="signal peptide" evidence="3">
    <location>
        <begin position="1"/>
        <end position="17"/>
    </location>
</feature>
<dbReference type="EMBL" id="LN649230">
    <property type="protein sequence ID" value="CEI60478.1"/>
    <property type="molecule type" value="Genomic_DNA"/>
</dbReference>
<evidence type="ECO:0000313" key="5">
    <source>
        <dbReference type="Proteomes" id="UP000245910"/>
    </source>
</evidence>
<evidence type="ECO:0000256" key="2">
    <source>
        <dbReference type="SAM" id="Phobius"/>
    </source>
</evidence>
<evidence type="ECO:0000313" key="4">
    <source>
        <dbReference type="EMBL" id="CEI60478.1"/>
    </source>
</evidence>
<accession>A0A2L2SVD9</accession>
<dbReference type="OrthoDB" id="5087858at2759"/>
<dbReference type="RefSeq" id="XP_025584198.1">
    <property type="nucleotide sequence ID" value="XM_025733275.2"/>
</dbReference>
<keyword evidence="2" id="KW-1133">Transmembrane helix</keyword>
<feature type="compositionally biased region" description="Pro residues" evidence="1">
    <location>
        <begin position="253"/>
        <end position="267"/>
    </location>
</feature>
<keyword evidence="5" id="KW-1185">Reference proteome</keyword>